<evidence type="ECO:0000256" key="5">
    <source>
        <dbReference type="ARBA" id="ARBA00023004"/>
    </source>
</evidence>
<dbReference type="GO" id="GO:0005506">
    <property type="term" value="F:iron ion binding"/>
    <property type="evidence" value="ECO:0007669"/>
    <property type="project" value="InterPro"/>
</dbReference>
<feature type="region of interest" description="Disordered" evidence="8">
    <location>
        <begin position="1"/>
        <end position="23"/>
    </location>
</feature>
<reference evidence="9 10" key="1">
    <citation type="journal article" date="2011" name="BMC Genomics">
        <title>Genome-wide analysis of the role of GlnR in Streptomyces venezuelae provides new insights into global nitrogen regulation in actinomycetes.</title>
        <authorList>
            <person name="Pullan S.T."/>
            <person name="Bibb M.J."/>
            <person name="Merrick M."/>
        </authorList>
    </citation>
    <scope>NUCLEOTIDE SEQUENCE [LARGE SCALE GENOMIC DNA]</scope>
    <source>
        <strain evidence="9">ATCC 10712</strain>
    </source>
</reference>
<dbReference type="SUPFAM" id="SSF48264">
    <property type="entry name" value="Cytochrome P450"/>
    <property type="match status" value="1"/>
</dbReference>
<dbReference type="GO" id="GO:0016705">
    <property type="term" value="F:oxidoreductase activity, acting on paired donors, with incorporation or reduction of molecular oxygen"/>
    <property type="evidence" value="ECO:0007669"/>
    <property type="project" value="InterPro"/>
</dbReference>
<evidence type="ECO:0000313" key="10">
    <source>
        <dbReference type="Proteomes" id="UP000006854"/>
    </source>
</evidence>
<dbReference type="InterPro" id="IPR017972">
    <property type="entry name" value="Cyt_P450_CS"/>
</dbReference>
<keyword evidence="4 7" id="KW-0560">Oxidoreductase</keyword>
<accession>F2RDD2</accession>
<dbReference type="Pfam" id="PF00067">
    <property type="entry name" value="p450"/>
    <property type="match status" value="1"/>
</dbReference>
<dbReference type="AlphaFoldDB" id="F2RDD2"/>
<gene>
    <name evidence="9" type="ordered locus">SVEN_6138</name>
</gene>
<dbReference type="GO" id="GO:0004497">
    <property type="term" value="F:monooxygenase activity"/>
    <property type="evidence" value="ECO:0007669"/>
    <property type="project" value="UniProtKB-KW"/>
</dbReference>
<dbReference type="InterPro" id="IPR001128">
    <property type="entry name" value="Cyt_P450"/>
</dbReference>
<dbReference type="Gene3D" id="1.10.630.10">
    <property type="entry name" value="Cytochrome P450"/>
    <property type="match status" value="1"/>
</dbReference>
<dbReference type="CDD" id="cd11030">
    <property type="entry name" value="CYP105-like"/>
    <property type="match status" value="1"/>
</dbReference>
<keyword evidence="10" id="KW-1185">Reference proteome</keyword>
<keyword evidence="6 7" id="KW-0503">Monooxygenase</keyword>
<comment type="similarity">
    <text evidence="1 7">Belongs to the cytochrome P450 family.</text>
</comment>
<evidence type="ECO:0000256" key="4">
    <source>
        <dbReference type="ARBA" id="ARBA00023002"/>
    </source>
</evidence>
<dbReference type="HOGENOM" id="CLU_033716_1_1_11"/>
<dbReference type="InterPro" id="IPR002397">
    <property type="entry name" value="Cyt_P450_B"/>
</dbReference>
<dbReference type="EMBL" id="FR845719">
    <property type="protein sequence ID" value="CCA59424.1"/>
    <property type="molecule type" value="Genomic_DNA"/>
</dbReference>
<dbReference type="PATRIC" id="fig|953739.5.peg.1348"/>
<evidence type="ECO:0000256" key="7">
    <source>
        <dbReference type="RuleBase" id="RU000461"/>
    </source>
</evidence>
<evidence type="ECO:0000313" key="9">
    <source>
        <dbReference type="EMBL" id="CCA59424.1"/>
    </source>
</evidence>
<dbReference type="PRINTS" id="PR00359">
    <property type="entry name" value="BP450"/>
</dbReference>
<sequence length="441" mass="47602">MRARRTAPPCLDPATALRPRPGPAYNPAGLLITEDNVQNEQTPATAPVTLPTGRAAGCPFDPPAGLAEVRATGPLARMTYPDGHIGWLATGHAAVRSVLGDPRFSSRYELMHYPFPGGPEGPPAPAPVGDMTGMDAPEHTRFRRLLTGKFTVRRMRQLTDRVAELTAGHLDAMERGGPGVDLVEAFARPLPALMICELLGVPYADRERFQEHAQTIMSMDVSPEEMEAAFTAFLGYMAELVAAKRAEPSDDLLGDLAQDSDLTDEELVGVGGFLLAAGLDTTANMIAHGTFALLTHPEQADALRADPALAPGAVEELMRYLTVAHTGVRTALEDVEVEGVLIRAGESVTLSLEAANRDPERFPDPDTLDVHRKATGHLGFGHGIHQCLGQQLARVEMTVALPALLRRFPTLRLDVPAEEVPLRTEMNVYGVHRLPVTWDEV</sequence>
<evidence type="ECO:0000256" key="2">
    <source>
        <dbReference type="ARBA" id="ARBA00022617"/>
    </source>
</evidence>
<dbReference type="GO" id="GO:0020037">
    <property type="term" value="F:heme binding"/>
    <property type="evidence" value="ECO:0007669"/>
    <property type="project" value="InterPro"/>
</dbReference>
<evidence type="ECO:0000256" key="6">
    <source>
        <dbReference type="ARBA" id="ARBA00023033"/>
    </source>
</evidence>
<dbReference type="OrthoDB" id="3664945at2"/>
<keyword evidence="2 7" id="KW-0349">Heme</keyword>
<dbReference type="InterPro" id="IPR036396">
    <property type="entry name" value="Cyt_P450_sf"/>
</dbReference>
<dbReference type="FunFam" id="1.10.630.10:FF:000018">
    <property type="entry name" value="Cytochrome P450 monooxygenase"/>
    <property type="match status" value="1"/>
</dbReference>
<keyword evidence="3 7" id="KW-0479">Metal-binding</keyword>
<dbReference type="PRINTS" id="PR00385">
    <property type="entry name" value="P450"/>
</dbReference>
<dbReference type="STRING" id="953739.SVEN_6138"/>
<organism evidence="9 10">
    <name type="scientific">Streptomyces venezuelae (strain ATCC 10712 / CBS 650.69 / DSM 40230 / JCM 4526 / NBRC 13096 / PD 04745)</name>
    <dbReference type="NCBI Taxonomy" id="953739"/>
    <lineage>
        <taxon>Bacteria</taxon>
        <taxon>Bacillati</taxon>
        <taxon>Actinomycetota</taxon>
        <taxon>Actinomycetes</taxon>
        <taxon>Kitasatosporales</taxon>
        <taxon>Streptomycetaceae</taxon>
        <taxon>Streptomyces</taxon>
    </lineage>
</organism>
<evidence type="ECO:0000256" key="3">
    <source>
        <dbReference type="ARBA" id="ARBA00022723"/>
    </source>
</evidence>
<dbReference type="SMR" id="F2RDD2"/>
<name>F2RDD2_STRVP</name>
<dbReference type="Proteomes" id="UP000006854">
    <property type="component" value="Chromosome"/>
</dbReference>
<dbReference type="PANTHER" id="PTHR46696:SF1">
    <property type="entry name" value="CYTOCHROME P450 YJIB-RELATED"/>
    <property type="match status" value="1"/>
</dbReference>
<dbReference type="KEGG" id="sve:SVEN_6138"/>
<dbReference type="PROSITE" id="PS00086">
    <property type="entry name" value="CYTOCHROME_P450"/>
    <property type="match status" value="1"/>
</dbReference>
<proteinExistence type="inferred from homology"/>
<dbReference type="PANTHER" id="PTHR46696">
    <property type="entry name" value="P450, PUTATIVE (EUROFUNG)-RELATED"/>
    <property type="match status" value="1"/>
</dbReference>
<protein>
    <submittedName>
        <fullName evidence="9">Putative cytochrome P450 hydroxylase</fullName>
    </submittedName>
</protein>
<keyword evidence="5 7" id="KW-0408">Iron</keyword>
<evidence type="ECO:0000256" key="1">
    <source>
        <dbReference type="ARBA" id="ARBA00010617"/>
    </source>
</evidence>
<evidence type="ECO:0000256" key="8">
    <source>
        <dbReference type="SAM" id="MobiDB-lite"/>
    </source>
</evidence>
<dbReference type="eggNOG" id="COG2124">
    <property type="taxonomic scope" value="Bacteria"/>
</dbReference>